<reference evidence="4 5" key="1">
    <citation type="journal article" date="2020" name="Nat. Food">
        <title>A phased Vanilla planifolia genome enables genetic improvement of flavour and production.</title>
        <authorList>
            <person name="Hasing T."/>
            <person name="Tang H."/>
            <person name="Brym M."/>
            <person name="Khazi F."/>
            <person name="Huang T."/>
            <person name="Chambers A.H."/>
        </authorList>
    </citation>
    <scope>NUCLEOTIDE SEQUENCE [LARGE SCALE GENOMIC DNA]</scope>
    <source>
        <tissue evidence="3">Leaf</tissue>
    </source>
</reference>
<evidence type="ECO:0000256" key="1">
    <source>
        <dbReference type="SAM" id="MobiDB-lite"/>
    </source>
</evidence>
<protein>
    <submittedName>
        <fullName evidence="3">Uncharacterized protein</fullName>
    </submittedName>
</protein>
<accession>A0A835P906</accession>
<dbReference type="Proteomes" id="UP000636800">
    <property type="component" value="Unassembled WGS sequence"/>
</dbReference>
<proteinExistence type="predicted"/>
<feature type="compositionally biased region" description="Acidic residues" evidence="1">
    <location>
        <begin position="60"/>
        <end position="83"/>
    </location>
</feature>
<gene>
    <name evidence="2" type="ORF">HPP92_027438</name>
    <name evidence="3" type="ORF">HPP92_027465</name>
</gene>
<keyword evidence="4" id="KW-1185">Reference proteome</keyword>
<dbReference type="EMBL" id="JADCNL010000199">
    <property type="protein sequence ID" value="KAG0449226.1"/>
    <property type="molecule type" value="Genomic_DNA"/>
</dbReference>
<evidence type="ECO:0000313" key="3">
    <source>
        <dbReference type="EMBL" id="KAG0449226.1"/>
    </source>
</evidence>
<evidence type="ECO:0000313" key="4">
    <source>
        <dbReference type="Proteomes" id="UP000636800"/>
    </source>
</evidence>
<organism evidence="3 4">
    <name type="scientific">Vanilla planifolia</name>
    <name type="common">Vanilla</name>
    <dbReference type="NCBI Taxonomy" id="51239"/>
    <lineage>
        <taxon>Eukaryota</taxon>
        <taxon>Viridiplantae</taxon>
        <taxon>Streptophyta</taxon>
        <taxon>Embryophyta</taxon>
        <taxon>Tracheophyta</taxon>
        <taxon>Spermatophyta</taxon>
        <taxon>Magnoliopsida</taxon>
        <taxon>Liliopsida</taxon>
        <taxon>Asparagales</taxon>
        <taxon>Orchidaceae</taxon>
        <taxon>Vanilloideae</taxon>
        <taxon>Vanilleae</taxon>
        <taxon>Vanilla</taxon>
    </lineage>
</organism>
<dbReference type="AlphaFoldDB" id="A0A835P906"/>
<name>A0A835P906_VANPL</name>
<dbReference type="EMBL" id="JADCNM010000200">
    <property type="protein sequence ID" value="KAG0449194.1"/>
    <property type="molecule type" value="Genomic_DNA"/>
</dbReference>
<sequence length="117" mass="12080">MSLEPVVIDPDALVRVPHAEVRGEIEGEEAISGGIGGGEVEGAERGGCDGDLHLLRAVDDPEDENYEADDDAGNDEGADEDGEQAAGTVRVRRRSGVGVYGRTVIGASETGLLVVHG</sequence>
<evidence type="ECO:0000313" key="2">
    <source>
        <dbReference type="EMBL" id="KAG0449194.1"/>
    </source>
</evidence>
<evidence type="ECO:0000313" key="5">
    <source>
        <dbReference type="Proteomes" id="UP000639772"/>
    </source>
</evidence>
<feature type="region of interest" description="Disordered" evidence="1">
    <location>
        <begin position="60"/>
        <end position="89"/>
    </location>
</feature>
<comment type="caution">
    <text evidence="3">The sequence shown here is derived from an EMBL/GenBank/DDBJ whole genome shotgun (WGS) entry which is preliminary data.</text>
</comment>
<dbReference type="Proteomes" id="UP000639772">
    <property type="component" value="Unassembled WGS sequence"/>
</dbReference>